<keyword evidence="2" id="KW-0067">ATP-binding</keyword>
<evidence type="ECO:0000313" key="2">
    <source>
        <dbReference type="EMBL" id="CAB3287592.1"/>
    </source>
</evidence>
<feature type="domain" description="OB" evidence="1">
    <location>
        <begin position="45"/>
        <end position="128"/>
    </location>
</feature>
<name>A0A8D6SYS3_9EURY</name>
<dbReference type="EMBL" id="LR792632">
    <property type="protein sequence ID" value="CAB3287592.1"/>
    <property type="molecule type" value="Genomic_DNA"/>
</dbReference>
<dbReference type="GO" id="GO:0003676">
    <property type="term" value="F:nucleic acid binding"/>
    <property type="evidence" value="ECO:0007669"/>
    <property type="project" value="InterPro"/>
</dbReference>
<keyword evidence="2" id="KW-0378">Hydrolase</keyword>
<dbReference type="InterPro" id="IPR035451">
    <property type="entry name" value="Ada-like_dom_sf"/>
</dbReference>
<dbReference type="KEGG" id="mesg:MLAUSG7_0293"/>
<accession>A0A8D6SYS3</accession>
<dbReference type="InterPro" id="IPR012340">
    <property type="entry name" value="NA-bd_OB-fold"/>
</dbReference>
<dbReference type="CDD" id="cd03524">
    <property type="entry name" value="RPA2_OBF_family"/>
    <property type="match status" value="1"/>
</dbReference>
<dbReference type="AlphaFoldDB" id="A0A8D6SYS3"/>
<dbReference type="GO" id="GO:0004386">
    <property type="term" value="F:helicase activity"/>
    <property type="evidence" value="ECO:0007669"/>
    <property type="project" value="UniProtKB-KW"/>
</dbReference>
<sequence>MKLNEKNIILFALTCFVILSTTYLFLNPIQPKESKICDIKEGDYVIIKGYIQDLKLKRDKYRHVINISRIVINDGTGNLDIVAFGKTREDLLNYILSYNPMIKEGDYVEVRGKVTVYNGKYQIILGNINNFKLIEKRNFNRDIYLSPTPTNIYASKYGKKYHTLNNCPYGKRLKESNIIYFYSEEDAKALGYEKCKWCESHETSK</sequence>
<dbReference type="GeneID" id="65883099"/>
<keyword evidence="2" id="KW-0547">Nucleotide-binding</keyword>
<keyword evidence="3" id="KW-1185">Reference proteome</keyword>
<keyword evidence="2" id="KW-0347">Helicase</keyword>
<dbReference type="InterPro" id="IPR004365">
    <property type="entry name" value="NA-bd_OB_tRNA"/>
</dbReference>
<dbReference type="Proteomes" id="UP000679213">
    <property type="component" value="Chromosome I"/>
</dbReference>
<dbReference type="Pfam" id="PF01336">
    <property type="entry name" value="tRNA_anti-codon"/>
    <property type="match status" value="1"/>
</dbReference>
<dbReference type="SUPFAM" id="SSF57884">
    <property type="entry name" value="Ada DNA repair protein, N-terminal domain (N-Ada 10)"/>
    <property type="match status" value="1"/>
</dbReference>
<evidence type="ECO:0000313" key="3">
    <source>
        <dbReference type="Proteomes" id="UP000679213"/>
    </source>
</evidence>
<dbReference type="RefSeq" id="WP_214400205.1">
    <property type="nucleotide sequence ID" value="NZ_LR792632.1"/>
</dbReference>
<reference evidence="2 3" key="1">
    <citation type="submission" date="2020-04" db="EMBL/GenBank/DDBJ databases">
        <authorList>
            <consortium name="Genoscope - CEA"/>
            <person name="William W."/>
        </authorList>
    </citation>
    <scope>NUCLEOTIDE SEQUENCE [LARGE SCALE GENOMIC DNA]</scope>
    <source>
        <strain evidence="2 3">SG7</strain>
    </source>
</reference>
<gene>
    <name evidence="2" type="ORF">MLAUSG7_0293</name>
</gene>
<dbReference type="SUPFAM" id="SSF50249">
    <property type="entry name" value="Nucleic acid-binding proteins"/>
    <property type="match status" value="1"/>
</dbReference>
<evidence type="ECO:0000259" key="1">
    <source>
        <dbReference type="Pfam" id="PF01336"/>
    </source>
</evidence>
<dbReference type="Gene3D" id="3.40.10.10">
    <property type="entry name" value="DNA Methylphosphotriester Repair Domain"/>
    <property type="match status" value="1"/>
</dbReference>
<proteinExistence type="predicted"/>
<organism evidence="2 3">
    <name type="scientific">Methanocaldococcus lauensis</name>
    <dbReference type="NCBI Taxonomy" id="2546128"/>
    <lineage>
        <taxon>Archaea</taxon>
        <taxon>Methanobacteriati</taxon>
        <taxon>Methanobacteriota</taxon>
        <taxon>Methanomada group</taxon>
        <taxon>Methanococci</taxon>
        <taxon>Methanococcales</taxon>
        <taxon>Methanocaldococcaceae</taxon>
        <taxon>Methanocaldococcus</taxon>
    </lineage>
</organism>
<protein>
    <submittedName>
        <fullName evidence="2">Nucleic acid binding OB-fold tRNA/helicase-type</fullName>
    </submittedName>
</protein>
<dbReference type="Gene3D" id="2.40.50.140">
    <property type="entry name" value="Nucleic acid-binding proteins"/>
    <property type="match status" value="1"/>
</dbReference>